<feature type="transmembrane region" description="Helical" evidence="6">
    <location>
        <begin position="43"/>
        <end position="68"/>
    </location>
</feature>
<evidence type="ECO:0000256" key="1">
    <source>
        <dbReference type="ARBA" id="ARBA00004429"/>
    </source>
</evidence>
<dbReference type="AlphaFoldDB" id="A0A0T9LHQ6"/>
<dbReference type="SUPFAM" id="SSF161098">
    <property type="entry name" value="MetI-like"/>
    <property type="match status" value="2"/>
</dbReference>
<keyword evidence="2" id="KW-1003">Cell membrane</keyword>
<dbReference type="PANTHER" id="PTHR42727">
    <property type="entry name" value="PHOSPHATE TRANSPORT SYSTEM PERMEASE PROTEIN"/>
    <property type="match status" value="1"/>
</dbReference>
<dbReference type="SUPFAM" id="SSF82171">
    <property type="entry name" value="DPP6 N-terminal domain-like"/>
    <property type="match status" value="1"/>
</dbReference>
<dbReference type="PANTHER" id="PTHR42727:SF1">
    <property type="entry name" value="PHOSPHATE TRANSPORT SYSTEM PERMEASE"/>
    <property type="match status" value="1"/>
</dbReference>
<keyword evidence="2" id="KW-0997">Cell inner membrane</keyword>
<feature type="transmembrane region" description="Helical" evidence="6">
    <location>
        <begin position="494"/>
        <end position="514"/>
    </location>
</feature>
<dbReference type="Pfam" id="PF00528">
    <property type="entry name" value="BPD_transp_1"/>
    <property type="match status" value="1"/>
</dbReference>
<dbReference type="Proteomes" id="UP000045824">
    <property type="component" value="Unassembled WGS sequence"/>
</dbReference>
<dbReference type="GO" id="GO:0005886">
    <property type="term" value="C:plasma membrane"/>
    <property type="evidence" value="ECO:0007669"/>
    <property type="project" value="UniProtKB-SubCell"/>
</dbReference>
<feature type="transmembrane region" description="Helical" evidence="6">
    <location>
        <begin position="602"/>
        <end position="626"/>
    </location>
</feature>
<evidence type="ECO:0000313" key="8">
    <source>
        <dbReference type="EMBL" id="CNE96058.1"/>
    </source>
</evidence>
<feature type="transmembrane region" description="Helical" evidence="6">
    <location>
        <begin position="716"/>
        <end position="737"/>
    </location>
</feature>
<keyword evidence="6" id="KW-0813">Transport</keyword>
<feature type="transmembrane region" description="Helical" evidence="6">
    <location>
        <begin position="459"/>
        <end position="482"/>
    </location>
</feature>
<evidence type="ECO:0000256" key="6">
    <source>
        <dbReference type="RuleBase" id="RU363032"/>
    </source>
</evidence>
<feature type="transmembrane region" description="Helical" evidence="6">
    <location>
        <begin position="555"/>
        <end position="576"/>
    </location>
</feature>
<evidence type="ECO:0000259" key="7">
    <source>
        <dbReference type="PROSITE" id="PS50928"/>
    </source>
</evidence>
<dbReference type="GO" id="GO:0055085">
    <property type="term" value="P:transmembrane transport"/>
    <property type="evidence" value="ECO:0007669"/>
    <property type="project" value="InterPro"/>
</dbReference>
<feature type="domain" description="ABC transmembrane type-1" evidence="7">
    <location>
        <begin position="453"/>
        <end position="737"/>
    </location>
</feature>
<sequence>MDAWIGKIDGKHGKGMGQQQIMQQAGVVTTSGRDKRRAVIERLVRMLVTGSGLLVLLTLMLIFVYLLYAALPLFKPASINLDSQFAVDRTAPTLALGVGAQGKVGYRIDDKGKGYFIRLSPQGKSPAGSLISEQQVSPPPVSISRAVGGQPLYGIGLSNGRFMLLQPDFSTTAPRWQFPLGEQPRFLDLKGQNLRHLVLAEPQPQHFSLAATTDDGRLMAGRFTAQGQQVIEMTEVPKAIDQLLLTPDGRLLYLLSGHQLYIYQFGTELTLREIVPLSEDKLLGDKHPSQGPLRLSLLAGGKSLLVQAPDGVVTQWFDVLKEPDNQYHLTRIRHFIPKSKGLLTAENARRVFASLSPQGELSLFSSIQSTPLLQHELAAGITHAAFSPWGEGLLVENAAGWSTYQLDNRYPDINWRSLWQRVWYENYPEPAYVWQSSSAQENYQAKFSLIPIIFGTLKAAGYAMLFAVPLALAGAIYTAYFMSAGLRRIVKPTIEMMGAFPTVVIGLIAGIWLAPVIEQYLTGILLLPPLLALTILLCGWGSARWSEKMQRQLPAGWDIIILLPVILLTGWLALWLGPKLTIWVLGVPLHEWLGDNYSQRNALVVGVAMGFALIPVIFSLAEDALFSVPPSLSQGSLALGATPWQTLIRVILPSAYAGIFSALMIGFGRAVGETMIVLMATGNTPIIDGSIFQGLRAMAANIAIEMPEAVIGSGHYRVLFLTALVLFCFTFLVNTLAESIRLRLRERYQMEPTA</sequence>
<feature type="transmembrane region" description="Helical" evidence="6">
    <location>
        <begin position="520"/>
        <end position="543"/>
    </location>
</feature>
<proteinExistence type="inferred from homology"/>
<comment type="subcellular location">
    <subcellularLocation>
        <location evidence="1">Cell inner membrane</location>
        <topology evidence="1">Multi-pass membrane protein</topology>
    </subcellularLocation>
    <subcellularLocation>
        <location evidence="6">Cell membrane</location>
        <topology evidence="6">Multi-pass membrane protein</topology>
    </subcellularLocation>
</comment>
<organism evidence="8 9">
    <name type="scientific">Yersinia kristensenii</name>
    <dbReference type="NCBI Taxonomy" id="28152"/>
    <lineage>
        <taxon>Bacteria</taxon>
        <taxon>Pseudomonadati</taxon>
        <taxon>Pseudomonadota</taxon>
        <taxon>Gammaproteobacteria</taxon>
        <taxon>Enterobacterales</taxon>
        <taxon>Yersiniaceae</taxon>
        <taxon>Yersinia</taxon>
    </lineage>
</organism>
<feature type="transmembrane region" description="Helical" evidence="6">
    <location>
        <begin position="647"/>
        <end position="667"/>
    </location>
</feature>
<dbReference type="EMBL" id="CPYI01000010">
    <property type="protein sequence ID" value="CNE96058.1"/>
    <property type="molecule type" value="Genomic_DNA"/>
</dbReference>
<comment type="similarity">
    <text evidence="6">Belongs to the binding-protein-dependent transport system permease family.</text>
</comment>
<evidence type="ECO:0000313" key="9">
    <source>
        <dbReference type="Proteomes" id="UP000045824"/>
    </source>
</evidence>
<evidence type="ECO:0000256" key="4">
    <source>
        <dbReference type="ARBA" id="ARBA00022989"/>
    </source>
</evidence>
<gene>
    <name evidence="8" type="primary">pstC_1</name>
    <name evidence="8" type="ORF">ERS008491_02718</name>
</gene>
<evidence type="ECO:0000256" key="2">
    <source>
        <dbReference type="ARBA" id="ARBA00022519"/>
    </source>
</evidence>
<dbReference type="PROSITE" id="PS50928">
    <property type="entry name" value="ABC_TM1"/>
    <property type="match status" value="1"/>
</dbReference>
<dbReference type="InterPro" id="IPR035906">
    <property type="entry name" value="MetI-like_sf"/>
</dbReference>
<keyword evidence="4 6" id="KW-1133">Transmembrane helix</keyword>
<dbReference type="InterPro" id="IPR000515">
    <property type="entry name" value="MetI-like"/>
</dbReference>
<reference evidence="8 9" key="1">
    <citation type="submission" date="2015-03" db="EMBL/GenBank/DDBJ databases">
        <authorList>
            <person name="Murphy D."/>
        </authorList>
    </citation>
    <scope>NUCLEOTIDE SEQUENCE [LARGE SCALE GENOMIC DNA]</scope>
    <source>
        <strain evidence="8 9">FCF326</strain>
    </source>
</reference>
<protein>
    <submittedName>
        <fullName evidence="8">Phosphate ABC transporter permease</fullName>
    </submittedName>
</protein>
<dbReference type="Gene3D" id="1.10.3720.10">
    <property type="entry name" value="MetI-like"/>
    <property type="match status" value="1"/>
</dbReference>
<evidence type="ECO:0000256" key="3">
    <source>
        <dbReference type="ARBA" id="ARBA00022692"/>
    </source>
</evidence>
<accession>A0A0T9LHQ6</accession>
<dbReference type="CDD" id="cd06261">
    <property type="entry name" value="TM_PBP2"/>
    <property type="match status" value="1"/>
</dbReference>
<name>A0A0T9LHQ6_YERKR</name>
<keyword evidence="3 6" id="KW-0812">Transmembrane</keyword>
<evidence type="ECO:0000256" key="5">
    <source>
        <dbReference type="ARBA" id="ARBA00023136"/>
    </source>
</evidence>
<keyword evidence="5 6" id="KW-0472">Membrane</keyword>